<proteinExistence type="predicted"/>
<name>A0A2N5UPP0_9BASI</name>
<gene>
    <name evidence="1" type="ORF">PCASD_08810</name>
</gene>
<dbReference type="EMBL" id="PGCI01000113">
    <property type="protein sequence ID" value="PLW39617.1"/>
    <property type="molecule type" value="Genomic_DNA"/>
</dbReference>
<comment type="caution">
    <text evidence="1">The sequence shown here is derived from an EMBL/GenBank/DDBJ whole genome shotgun (WGS) entry which is preliminary data.</text>
</comment>
<protein>
    <submittedName>
        <fullName evidence="1">Uncharacterized protein</fullName>
    </submittedName>
</protein>
<dbReference type="AlphaFoldDB" id="A0A2N5UPP0"/>
<evidence type="ECO:0000313" key="2">
    <source>
        <dbReference type="Proteomes" id="UP000235392"/>
    </source>
</evidence>
<evidence type="ECO:0000313" key="1">
    <source>
        <dbReference type="EMBL" id="PLW39617.1"/>
    </source>
</evidence>
<accession>A0A2N5UPP0</accession>
<dbReference type="Proteomes" id="UP000235392">
    <property type="component" value="Unassembled WGS sequence"/>
</dbReference>
<sequence>MAVPRFGPAGNPIAESVFFCSFAWRVALAHPGLHDEAEAWSINRPDLEAQASQELTPDILMDVKAAVISYLQVVGKGLENCNMVKAVFISVMNIAHLRAIFRQFKEMRLA</sequence>
<reference evidence="1 2" key="1">
    <citation type="submission" date="2017-11" db="EMBL/GenBank/DDBJ databases">
        <title>De novo assembly and phasing of dikaryotic genomes from two isolates of Puccinia coronata f. sp. avenae, the causal agent of oat crown rust.</title>
        <authorList>
            <person name="Miller M.E."/>
            <person name="Zhang Y."/>
            <person name="Omidvar V."/>
            <person name="Sperschneider J."/>
            <person name="Schwessinger B."/>
            <person name="Raley C."/>
            <person name="Palmer J.M."/>
            <person name="Garnica D."/>
            <person name="Upadhyaya N."/>
            <person name="Rathjen J."/>
            <person name="Taylor J.M."/>
            <person name="Park R.F."/>
            <person name="Dodds P.N."/>
            <person name="Hirsch C.D."/>
            <person name="Kianian S.F."/>
            <person name="Figueroa M."/>
        </authorList>
    </citation>
    <scope>NUCLEOTIDE SEQUENCE [LARGE SCALE GENOMIC DNA]</scope>
    <source>
        <strain evidence="1">12SD80</strain>
    </source>
</reference>
<organism evidence="1 2">
    <name type="scientific">Puccinia coronata f. sp. avenae</name>
    <dbReference type="NCBI Taxonomy" id="200324"/>
    <lineage>
        <taxon>Eukaryota</taxon>
        <taxon>Fungi</taxon>
        <taxon>Dikarya</taxon>
        <taxon>Basidiomycota</taxon>
        <taxon>Pucciniomycotina</taxon>
        <taxon>Pucciniomycetes</taxon>
        <taxon>Pucciniales</taxon>
        <taxon>Pucciniaceae</taxon>
        <taxon>Puccinia</taxon>
    </lineage>
</organism>